<dbReference type="SMART" id="SM00825">
    <property type="entry name" value="PKS_KS"/>
    <property type="match status" value="1"/>
</dbReference>
<dbReference type="InterPro" id="IPR010080">
    <property type="entry name" value="Thioester_reductase-like_dom"/>
</dbReference>
<evidence type="ECO:0000313" key="8">
    <source>
        <dbReference type="Proteomes" id="UP001589818"/>
    </source>
</evidence>
<dbReference type="Gene3D" id="3.40.50.1820">
    <property type="entry name" value="alpha/beta hydrolase"/>
    <property type="match status" value="1"/>
</dbReference>
<dbReference type="SUPFAM" id="SSF51735">
    <property type="entry name" value="NAD(P)-binding Rossmann-fold domains"/>
    <property type="match status" value="1"/>
</dbReference>
<dbReference type="Gene3D" id="3.30.70.3290">
    <property type="match status" value="1"/>
</dbReference>
<sequence>MRDCKATGLEIAIVGMACRVPGADDVSSFWELLKNGTEAISFFSDDELLAAGIGAETIRGSDYVKAGGIIRGSEWFDTQLFAYTPREAEVMDPQLKVLHECAWEALEDAGCMGERGKGLIGVYIGASTSLYWMNDVFERAPDFLREANLLAGSQFFGTRLSHQLDLQGPGYTVQTACSSSLVAVHLACQGLLAGDCDTALAGGVTVTLPEVKGYRYQEGMIMSPDGHCRPFDADARGTVNGSGAGIVVLKRLQDAVESGDYIYAVIKGSAVNNDGRDKVGFTAPSVAGQAEVIKSAQAMAEVEPYSVTYVEAHGTGTVLGDPIEIEGLKLAFGSSGGRRVYCGVGSVKGNIGHLDNAAGVAGLIKTALALRHRQIPPSINFSKPNGKIDFANSPFYVNTALKDWDVPEFPLRAGVSSFGIGGTNAHVVLEEAPERTAPDRGREAQLLALSAQSMKSLDDQTKRLAGYLDRNPDVRLPDVAYTLLTGRKQLKYRRVLTARGVEEAKAALSSPDSSNVLTAVADDADRPVIFMFPGQGAQYAGMGEALYREEAAFREAVDRCCRILSETSACDWKDVLYPADKEAGMSGRIHQTSYTQPAIFIFEYALAELLMSWGVRPDRMIGHSLGEYAAACLSGVLTLEDALALVSARAELMQKLPAGGMTSVMASAEKVGPLLTPGLSVAVSNGPALCVVSGSFGELEALEAVLAREEIRYKRLQTSHAFHSAMMDPIVEPFKAVVESVSLNVPNIPYISNVTGTWISASEAADPAYWANHLRGTVQFFEGIGRLLADADSVFVEVGPGRALGSFVRQQLDENAAKRNVIVNVAGSANAREGDDELLLRALGKLHVHGVDVDWTRYYAGERRLSIPLPTYPFDRNYYSIRSRGGRGERGERPDMDGRHEAAAARTETETPAAGGGVSAVKGAVSLADKERLIAAAFSEVTGVKNVGVHDDFFELGGNSLSAVGVVARLQGELRISLGQLFEHPRASDLARKIRSRTAGGLIEKAAMKRYLLARRERYRISADSIVELAPMRRLYEERNRAYGTADLSRRTVYRDILLTGSTGYLGIYLLRELLTRTEADIHLIVRSGSREEAGNRLLEKLRHYFGPNFYGNWKRRLFVYRGDLTKSGLGLEQGEYGRLADRIDCVLHSAANVSHYGKYDDSYEANITATKQLIGFALAGGKKAFHHISTMAVASGTVLDKRDILFTEYDGDVGQTMAGAYAATKFEAEKLLLEARKQGLEASIYRVGNIVFDSVNGKFQTNIEQNAIYSLIRSYAAIGFVPEMERDTDFSCVDDVSRAIVSLFDREALQGETFHICNPHAISMSELLTLPGLGLGVVELPLEPFLDAVYDDDGNSGHETDLYTIQLHSIGEDRDDLDDPSGHTLFHPASDKTNELLARTGFVWSMLDERQAGKMIAHCRAANFL</sequence>
<dbReference type="Gene3D" id="3.40.50.720">
    <property type="entry name" value="NAD(P)-binding Rossmann-like Domain"/>
    <property type="match status" value="1"/>
</dbReference>
<dbReference type="Pfam" id="PF07993">
    <property type="entry name" value="NAD_binding_4"/>
    <property type="match status" value="1"/>
</dbReference>
<dbReference type="InterPro" id="IPR020841">
    <property type="entry name" value="PKS_Beta-ketoAc_synthase_dom"/>
</dbReference>
<dbReference type="InterPro" id="IPR013120">
    <property type="entry name" value="FAR_NAD-bd"/>
</dbReference>
<accession>A0ABV6J8C2</accession>
<dbReference type="InterPro" id="IPR001227">
    <property type="entry name" value="Ac_transferase_dom_sf"/>
</dbReference>
<dbReference type="InterPro" id="IPR029058">
    <property type="entry name" value="AB_hydrolase_fold"/>
</dbReference>
<evidence type="ECO:0000259" key="6">
    <source>
        <dbReference type="PROSITE" id="PS52004"/>
    </source>
</evidence>
<dbReference type="Gene3D" id="3.30.70.250">
    <property type="entry name" value="Malonyl-CoA ACP transacylase, ACP-binding"/>
    <property type="match status" value="1"/>
</dbReference>
<evidence type="ECO:0000256" key="2">
    <source>
        <dbReference type="ARBA" id="ARBA00022553"/>
    </source>
</evidence>
<organism evidence="7 8">
    <name type="scientific">Paenibacillus mendelii</name>
    <dbReference type="NCBI Taxonomy" id="206163"/>
    <lineage>
        <taxon>Bacteria</taxon>
        <taxon>Bacillati</taxon>
        <taxon>Bacillota</taxon>
        <taxon>Bacilli</taxon>
        <taxon>Bacillales</taxon>
        <taxon>Paenibacillaceae</taxon>
        <taxon>Paenibacillus</taxon>
    </lineage>
</organism>
<keyword evidence="2" id="KW-0597">Phosphoprotein</keyword>
<dbReference type="InterPro" id="IPR016039">
    <property type="entry name" value="Thiolase-like"/>
</dbReference>
<dbReference type="Pfam" id="PF22621">
    <property type="entry name" value="CurL-like_PKS_C"/>
    <property type="match status" value="1"/>
</dbReference>
<keyword evidence="3" id="KW-0808">Transferase</keyword>
<protein>
    <submittedName>
        <fullName evidence="7">Type I polyketide synthase</fullName>
    </submittedName>
</protein>
<dbReference type="InterPro" id="IPR050091">
    <property type="entry name" value="PKS_NRPS_Biosynth_Enz"/>
</dbReference>
<proteinExistence type="predicted"/>
<dbReference type="RefSeq" id="WP_204821140.1">
    <property type="nucleotide sequence ID" value="NZ_JANHOF010000011.1"/>
</dbReference>
<keyword evidence="8" id="KW-1185">Reference proteome</keyword>
<dbReference type="InterPro" id="IPR014030">
    <property type="entry name" value="Ketoacyl_synth_N"/>
</dbReference>
<dbReference type="InterPro" id="IPR009081">
    <property type="entry name" value="PP-bd_ACP"/>
</dbReference>
<evidence type="ECO:0000259" key="5">
    <source>
        <dbReference type="PROSITE" id="PS50075"/>
    </source>
</evidence>
<comment type="caution">
    <text evidence="7">The sequence shown here is derived from an EMBL/GenBank/DDBJ whole genome shotgun (WGS) entry which is preliminary data.</text>
</comment>
<evidence type="ECO:0000313" key="7">
    <source>
        <dbReference type="EMBL" id="MFC0391709.1"/>
    </source>
</evidence>
<feature type="domain" description="Ketosynthase family 3 (KS3)" evidence="6">
    <location>
        <begin position="8"/>
        <end position="431"/>
    </location>
</feature>
<dbReference type="PROSITE" id="PS00012">
    <property type="entry name" value="PHOSPHOPANTETHEINE"/>
    <property type="match status" value="1"/>
</dbReference>
<dbReference type="Pfam" id="PF02801">
    <property type="entry name" value="Ketoacyl-synt_C"/>
    <property type="match status" value="1"/>
</dbReference>
<evidence type="ECO:0000256" key="3">
    <source>
        <dbReference type="ARBA" id="ARBA00022679"/>
    </source>
</evidence>
<evidence type="ECO:0000256" key="1">
    <source>
        <dbReference type="ARBA" id="ARBA00022450"/>
    </source>
</evidence>
<dbReference type="InterPro" id="IPR016035">
    <property type="entry name" value="Acyl_Trfase/lysoPLipase"/>
</dbReference>
<dbReference type="InterPro" id="IPR014031">
    <property type="entry name" value="Ketoacyl_synth_C"/>
</dbReference>
<dbReference type="Proteomes" id="UP001589818">
    <property type="component" value="Unassembled WGS sequence"/>
</dbReference>
<dbReference type="SUPFAM" id="SSF52151">
    <property type="entry name" value="FabD/lysophospholipase-like"/>
    <property type="match status" value="1"/>
</dbReference>
<dbReference type="Pfam" id="PF00550">
    <property type="entry name" value="PP-binding"/>
    <property type="match status" value="1"/>
</dbReference>
<dbReference type="SMART" id="SM00823">
    <property type="entry name" value="PKS_PP"/>
    <property type="match status" value="1"/>
</dbReference>
<dbReference type="InterPro" id="IPR016036">
    <property type="entry name" value="Malonyl_transacylase_ACP-bd"/>
</dbReference>
<dbReference type="SUPFAM" id="SSF47336">
    <property type="entry name" value="ACP-like"/>
    <property type="match status" value="1"/>
</dbReference>
<feature type="compositionally biased region" description="Basic and acidic residues" evidence="4">
    <location>
        <begin position="886"/>
        <end position="909"/>
    </location>
</feature>
<dbReference type="Pfam" id="PF00698">
    <property type="entry name" value="Acyl_transf_1"/>
    <property type="match status" value="1"/>
</dbReference>
<dbReference type="Pfam" id="PF00109">
    <property type="entry name" value="ketoacyl-synt"/>
    <property type="match status" value="1"/>
</dbReference>
<feature type="domain" description="Carrier" evidence="5">
    <location>
        <begin position="925"/>
        <end position="1010"/>
    </location>
</feature>
<dbReference type="CDD" id="cd00833">
    <property type="entry name" value="PKS"/>
    <property type="match status" value="1"/>
</dbReference>
<evidence type="ECO:0000256" key="4">
    <source>
        <dbReference type="SAM" id="MobiDB-lite"/>
    </source>
</evidence>
<dbReference type="EMBL" id="JBHLVF010000012">
    <property type="protein sequence ID" value="MFC0391709.1"/>
    <property type="molecule type" value="Genomic_DNA"/>
</dbReference>
<dbReference type="PANTHER" id="PTHR43775:SF51">
    <property type="entry name" value="INACTIVE PHENOLPHTHIOCEROL SYNTHESIS POLYKETIDE SYNTHASE TYPE I PKS1-RELATED"/>
    <property type="match status" value="1"/>
</dbReference>
<dbReference type="NCBIfam" id="TIGR01746">
    <property type="entry name" value="Thioester-redct"/>
    <property type="match status" value="1"/>
</dbReference>
<dbReference type="PROSITE" id="PS52004">
    <property type="entry name" value="KS3_2"/>
    <property type="match status" value="1"/>
</dbReference>
<dbReference type="Gene3D" id="3.40.366.10">
    <property type="entry name" value="Malonyl-Coenzyme A Acyl Carrier Protein, domain 2"/>
    <property type="match status" value="1"/>
</dbReference>
<dbReference type="CDD" id="cd05235">
    <property type="entry name" value="SDR_e1"/>
    <property type="match status" value="1"/>
</dbReference>
<dbReference type="InterPro" id="IPR014043">
    <property type="entry name" value="Acyl_transferase_dom"/>
</dbReference>
<dbReference type="PROSITE" id="PS50075">
    <property type="entry name" value="CARRIER"/>
    <property type="match status" value="1"/>
</dbReference>
<keyword evidence="1" id="KW-0596">Phosphopantetheine</keyword>
<dbReference type="SUPFAM" id="SSF53901">
    <property type="entry name" value="Thiolase-like"/>
    <property type="match status" value="1"/>
</dbReference>
<gene>
    <name evidence="7" type="ORF">ACFFJ8_10065</name>
</gene>
<dbReference type="InterPro" id="IPR020806">
    <property type="entry name" value="PKS_PP-bd"/>
</dbReference>
<feature type="region of interest" description="Disordered" evidence="4">
    <location>
        <begin position="883"/>
        <end position="916"/>
    </location>
</feature>
<dbReference type="InterPro" id="IPR036291">
    <property type="entry name" value="NAD(P)-bd_dom_sf"/>
</dbReference>
<dbReference type="InterPro" id="IPR036736">
    <property type="entry name" value="ACP-like_sf"/>
</dbReference>
<name>A0ABV6J8C2_9BACL</name>
<dbReference type="SUPFAM" id="SSF55048">
    <property type="entry name" value="Probable ACP-binding domain of malonyl-CoA ACP transacylase"/>
    <property type="match status" value="1"/>
</dbReference>
<dbReference type="Gene3D" id="3.40.47.10">
    <property type="match status" value="1"/>
</dbReference>
<reference evidence="7 8" key="1">
    <citation type="submission" date="2024-09" db="EMBL/GenBank/DDBJ databases">
        <authorList>
            <person name="Sun Q."/>
            <person name="Mori K."/>
        </authorList>
    </citation>
    <scope>NUCLEOTIDE SEQUENCE [LARGE SCALE GENOMIC DNA]</scope>
    <source>
        <strain evidence="7 8">CCM 4839</strain>
    </source>
</reference>
<dbReference type="SMART" id="SM00827">
    <property type="entry name" value="PKS_AT"/>
    <property type="match status" value="1"/>
</dbReference>
<dbReference type="InterPro" id="IPR006162">
    <property type="entry name" value="Ppantetheine_attach_site"/>
</dbReference>
<dbReference type="PANTHER" id="PTHR43775">
    <property type="entry name" value="FATTY ACID SYNTHASE"/>
    <property type="match status" value="1"/>
</dbReference>